<dbReference type="InterPro" id="IPR023393">
    <property type="entry name" value="START-like_dom_sf"/>
</dbReference>
<proteinExistence type="predicted"/>
<comment type="caution">
    <text evidence="1">The sequence shown here is derived from an EMBL/GenBank/DDBJ whole genome shotgun (WGS) entry which is preliminary data.</text>
</comment>
<dbReference type="Proteomes" id="UP000614490">
    <property type="component" value="Unassembled WGS sequence"/>
</dbReference>
<dbReference type="InterPro" id="IPR019587">
    <property type="entry name" value="Polyketide_cyclase/dehydratase"/>
</dbReference>
<dbReference type="AlphaFoldDB" id="A0A931MU63"/>
<organism evidence="1 2">
    <name type="scientific">Halobacillus yeomjeoni</name>
    <dbReference type="NCBI Taxonomy" id="311194"/>
    <lineage>
        <taxon>Bacteria</taxon>
        <taxon>Bacillati</taxon>
        <taxon>Bacillota</taxon>
        <taxon>Bacilli</taxon>
        <taxon>Bacillales</taxon>
        <taxon>Bacillaceae</taxon>
        <taxon>Halobacillus</taxon>
    </lineage>
</organism>
<protein>
    <submittedName>
        <fullName evidence="1">SRPBCC family protein</fullName>
    </submittedName>
</protein>
<dbReference type="Gene3D" id="3.30.530.20">
    <property type="match status" value="1"/>
</dbReference>
<dbReference type="SUPFAM" id="SSF55961">
    <property type="entry name" value="Bet v1-like"/>
    <property type="match status" value="1"/>
</dbReference>
<reference evidence="1 2" key="1">
    <citation type="journal article" date="2005" name="Int. J. Syst. Evol. Microbiol.">
        <title>Halobacillus yeomjeoni sp. nov., isolated from a marine solar saltern in Korea.</title>
        <authorList>
            <person name="Yoon J.H."/>
            <person name="Kang S.J."/>
            <person name="Lee C.H."/>
            <person name="Oh H.W."/>
            <person name="Oh T.K."/>
        </authorList>
    </citation>
    <scope>NUCLEOTIDE SEQUENCE [LARGE SCALE GENOMIC DNA]</scope>
    <source>
        <strain evidence="1 2">KCTC 3957</strain>
    </source>
</reference>
<gene>
    <name evidence="1" type="ORF">H0267_02905</name>
</gene>
<evidence type="ECO:0000313" key="1">
    <source>
        <dbReference type="EMBL" id="MBH0229155.1"/>
    </source>
</evidence>
<keyword evidence="2" id="KW-1185">Reference proteome</keyword>
<sequence>MSAIFNTDVIIQDDLEKVWNYFIDLENHGHKWMNGIFSLEKVTQDEVEEGTVYAFQSRGKQHKSTISEYVPKTKVTLTSVQGKFRADYTYTFVKHGDHTKVQLEADCEAEGVMKILSPLIKKAIKKSDLNQLERLKASYKNDQ</sequence>
<evidence type="ECO:0000313" key="2">
    <source>
        <dbReference type="Proteomes" id="UP000614490"/>
    </source>
</evidence>
<name>A0A931MU63_9BACI</name>
<dbReference type="Pfam" id="PF10604">
    <property type="entry name" value="Polyketide_cyc2"/>
    <property type="match status" value="1"/>
</dbReference>
<dbReference type="EMBL" id="JADZSC010000001">
    <property type="protein sequence ID" value="MBH0229155.1"/>
    <property type="molecule type" value="Genomic_DNA"/>
</dbReference>
<dbReference type="RefSeq" id="WP_197315782.1">
    <property type="nucleotide sequence ID" value="NZ_JADZSC010000001.1"/>
</dbReference>
<accession>A0A931MU63</accession>